<feature type="region of interest" description="Disordered" evidence="1">
    <location>
        <begin position="331"/>
        <end position="377"/>
    </location>
</feature>
<keyword evidence="5" id="KW-1185">Reference proteome</keyword>
<feature type="region of interest" description="Disordered" evidence="1">
    <location>
        <begin position="392"/>
        <end position="427"/>
    </location>
</feature>
<gene>
    <name evidence="4" type="ORF">Bpfe_026704</name>
</gene>
<keyword evidence="2" id="KW-0472">Membrane</keyword>
<feature type="compositionally biased region" description="Polar residues" evidence="1">
    <location>
        <begin position="345"/>
        <end position="354"/>
    </location>
</feature>
<accession>A0AAD8AXW6</accession>
<feature type="chain" id="PRO_5042276821" description="Ephrin RBD domain-containing protein" evidence="3">
    <location>
        <begin position="22"/>
        <end position="500"/>
    </location>
</feature>
<keyword evidence="2" id="KW-0812">Transmembrane</keyword>
<reference evidence="4" key="1">
    <citation type="journal article" date="2023" name="PLoS Negl. Trop. Dis.">
        <title>A genome sequence for Biomphalaria pfeifferi, the major vector snail for the human-infecting parasite Schistosoma mansoni.</title>
        <authorList>
            <person name="Bu L."/>
            <person name="Lu L."/>
            <person name="Laidemitt M.R."/>
            <person name="Zhang S.M."/>
            <person name="Mutuku M."/>
            <person name="Mkoji G."/>
            <person name="Steinauer M."/>
            <person name="Loker E.S."/>
        </authorList>
    </citation>
    <scope>NUCLEOTIDE SEQUENCE</scope>
    <source>
        <strain evidence="4">KasaAsao</strain>
    </source>
</reference>
<comment type="caution">
    <text evidence="4">The sequence shown here is derived from an EMBL/GenBank/DDBJ whole genome shotgun (WGS) entry which is preliminary data.</text>
</comment>
<feature type="compositionally biased region" description="Basic and acidic residues" evidence="1">
    <location>
        <begin position="405"/>
        <end position="418"/>
    </location>
</feature>
<keyword evidence="2" id="KW-1133">Transmembrane helix</keyword>
<proteinExistence type="predicted"/>
<feature type="compositionally biased region" description="Polar residues" evidence="1">
    <location>
        <begin position="363"/>
        <end position="377"/>
    </location>
</feature>
<evidence type="ECO:0000313" key="4">
    <source>
        <dbReference type="EMBL" id="KAK0043822.1"/>
    </source>
</evidence>
<feature type="signal peptide" evidence="3">
    <location>
        <begin position="1"/>
        <end position="21"/>
    </location>
</feature>
<dbReference type="Proteomes" id="UP001233172">
    <property type="component" value="Unassembled WGS sequence"/>
</dbReference>
<feature type="transmembrane region" description="Helical" evidence="2">
    <location>
        <begin position="223"/>
        <end position="248"/>
    </location>
</feature>
<feature type="region of interest" description="Disordered" evidence="1">
    <location>
        <begin position="451"/>
        <end position="474"/>
    </location>
</feature>
<dbReference type="EMBL" id="JASAOG010000210">
    <property type="protein sequence ID" value="KAK0043822.1"/>
    <property type="molecule type" value="Genomic_DNA"/>
</dbReference>
<name>A0AAD8AXW6_BIOPF</name>
<evidence type="ECO:0000313" key="5">
    <source>
        <dbReference type="Proteomes" id="UP001233172"/>
    </source>
</evidence>
<evidence type="ECO:0000256" key="3">
    <source>
        <dbReference type="SAM" id="SignalP"/>
    </source>
</evidence>
<sequence>MMRLRMIVTWLLLGLSQPIHCAVMRLDYGVVGYYFDIEFTQGMFEKILTHLSDARANVVTMDGADKKGLTFTVQSVGIEYTHEPTTNAETPKYICEYYSKDRSFKCQRILVLMTCPASKNTDLFGLKLKPGEFFNDISLSSTTRICKGESDSVWIITFYRNIEENRDPIDFNSENALKEQRMSRTTPGLNYDDTLSDFTGVETSSLKNVHTTDIKEVASEASVAVIVASIVVALIVITGASVVIYCLVCRRRLRSRRSSNLNHSGKTIPRYEEVRFLPDNEMPHPGSNTNGNHVNFSGVNCGRPHPGRINDGNFSGISNIYSYPFPYSVNKKQDKKTHGDIPNDPSLSDYSNPVDSYYDPRQLHSNNGDKYTELGSSSLSSERAFWKRKKSDYAPETSEYSNPDDSYHVPRSLHESHSEISPNNNYTNKYTELESTTYSMNDQEIPYKLSNTPPVYSDPKVGAPENNKKKDTLSIHEYNKLGEETKEFMHEYDHLEDNSK</sequence>
<protein>
    <recommendedName>
        <fullName evidence="6">Ephrin RBD domain-containing protein</fullName>
    </recommendedName>
</protein>
<evidence type="ECO:0000256" key="1">
    <source>
        <dbReference type="SAM" id="MobiDB-lite"/>
    </source>
</evidence>
<reference evidence="4" key="2">
    <citation type="submission" date="2023-04" db="EMBL/GenBank/DDBJ databases">
        <authorList>
            <person name="Bu L."/>
            <person name="Lu L."/>
            <person name="Laidemitt M.R."/>
            <person name="Zhang S.M."/>
            <person name="Mutuku M."/>
            <person name="Mkoji G."/>
            <person name="Steinauer M."/>
            <person name="Loker E.S."/>
        </authorList>
    </citation>
    <scope>NUCLEOTIDE SEQUENCE</scope>
    <source>
        <strain evidence="4">KasaAsao</strain>
        <tissue evidence="4">Whole Snail</tissue>
    </source>
</reference>
<organism evidence="4 5">
    <name type="scientific">Biomphalaria pfeifferi</name>
    <name type="common">Bloodfluke planorb</name>
    <name type="synonym">Freshwater snail</name>
    <dbReference type="NCBI Taxonomy" id="112525"/>
    <lineage>
        <taxon>Eukaryota</taxon>
        <taxon>Metazoa</taxon>
        <taxon>Spiralia</taxon>
        <taxon>Lophotrochozoa</taxon>
        <taxon>Mollusca</taxon>
        <taxon>Gastropoda</taxon>
        <taxon>Heterobranchia</taxon>
        <taxon>Euthyneura</taxon>
        <taxon>Panpulmonata</taxon>
        <taxon>Hygrophila</taxon>
        <taxon>Lymnaeoidea</taxon>
        <taxon>Planorbidae</taxon>
        <taxon>Biomphalaria</taxon>
    </lineage>
</organism>
<dbReference type="AlphaFoldDB" id="A0AAD8AXW6"/>
<evidence type="ECO:0008006" key="6">
    <source>
        <dbReference type="Google" id="ProtNLM"/>
    </source>
</evidence>
<evidence type="ECO:0000256" key="2">
    <source>
        <dbReference type="SAM" id="Phobius"/>
    </source>
</evidence>
<keyword evidence="3" id="KW-0732">Signal</keyword>